<dbReference type="AlphaFoldDB" id="A0A430AYK5"/>
<evidence type="ECO:0000313" key="5">
    <source>
        <dbReference type="Proteomes" id="UP000287605"/>
    </source>
</evidence>
<dbReference type="PROSITE" id="PS51462">
    <property type="entry name" value="NUDIX"/>
    <property type="match status" value="1"/>
</dbReference>
<keyword evidence="5" id="KW-1185">Reference proteome</keyword>
<organism evidence="4 5">
    <name type="scientific">Vagococcus elongatus</name>
    <dbReference type="NCBI Taxonomy" id="180344"/>
    <lineage>
        <taxon>Bacteria</taxon>
        <taxon>Bacillati</taxon>
        <taxon>Bacillota</taxon>
        <taxon>Bacilli</taxon>
        <taxon>Lactobacillales</taxon>
        <taxon>Enterococcaceae</taxon>
        <taxon>Vagococcus</taxon>
    </lineage>
</organism>
<dbReference type="SUPFAM" id="SSF55811">
    <property type="entry name" value="Nudix"/>
    <property type="match status" value="1"/>
</dbReference>
<evidence type="ECO:0000256" key="1">
    <source>
        <dbReference type="ARBA" id="ARBA00001946"/>
    </source>
</evidence>
<dbReference type="GO" id="GO:0005829">
    <property type="term" value="C:cytosol"/>
    <property type="evidence" value="ECO:0007669"/>
    <property type="project" value="TreeGrafter"/>
</dbReference>
<dbReference type="GO" id="GO:0019693">
    <property type="term" value="P:ribose phosphate metabolic process"/>
    <property type="evidence" value="ECO:0007669"/>
    <property type="project" value="TreeGrafter"/>
</dbReference>
<evidence type="ECO:0000313" key="4">
    <source>
        <dbReference type="EMBL" id="RSU13124.1"/>
    </source>
</evidence>
<dbReference type="PANTHER" id="PTHR11839">
    <property type="entry name" value="UDP/ADP-SUGAR PYROPHOSPHATASE"/>
    <property type="match status" value="1"/>
</dbReference>
<dbReference type="RefSeq" id="WP_126808241.1">
    <property type="nucleotide sequence ID" value="NZ_NGKA01000006.1"/>
</dbReference>
<dbReference type="Gene3D" id="3.90.79.10">
    <property type="entry name" value="Nucleoside Triphosphate Pyrophosphohydrolase"/>
    <property type="match status" value="1"/>
</dbReference>
<accession>A0A430AYK5</accession>
<dbReference type="InterPro" id="IPR000086">
    <property type="entry name" value="NUDIX_hydrolase_dom"/>
</dbReference>
<dbReference type="Proteomes" id="UP000287605">
    <property type="component" value="Unassembled WGS sequence"/>
</dbReference>
<dbReference type="FunFam" id="3.90.79.10:FF:000024">
    <property type="entry name" value="ADP-ribose pyrophosphatase"/>
    <property type="match status" value="1"/>
</dbReference>
<evidence type="ECO:0000256" key="2">
    <source>
        <dbReference type="ARBA" id="ARBA00022801"/>
    </source>
</evidence>
<sequence length="187" mass="21320">MMEEKDFVETTVSRENVFNGKIISVAVDQVVLADGTQAERELVFHPGGVGIIAITEDEKLILVKQFRKPFERTMLEIPAGKIERDEKDPRKTAIRELEEETGLGCSSMEAIYDFSLSPGFANEILYLYQAKGLYPVARPADQDEDERIELQFVTLAEAKELIKSKAIFDSKTIMAIQYWELEQLRKK</sequence>
<dbReference type="CDD" id="cd03424">
    <property type="entry name" value="NUDIX_ADPRase_Nudt5_UGPPase_Nudt14"/>
    <property type="match status" value="1"/>
</dbReference>
<gene>
    <name evidence="4" type="ORF">CBF29_05495</name>
</gene>
<dbReference type="PANTHER" id="PTHR11839:SF18">
    <property type="entry name" value="NUDIX HYDROLASE DOMAIN-CONTAINING PROTEIN"/>
    <property type="match status" value="1"/>
</dbReference>
<protein>
    <submittedName>
        <fullName evidence="4">ADP-ribose pyrophosphatase</fullName>
    </submittedName>
</protein>
<keyword evidence="2" id="KW-0378">Hydrolase</keyword>
<dbReference type="GO" id="GO:0016787">
    <property type="term" value="F:hydrolase activity"/>
    <property type="evidence" value="ECO:0007669"/>
    <property type="project" value="UniProtKB-KW"/>
</dbReference>
<dbReference type="GO" id="GO:0006753">
    <property type="term" value="P:nucleoside phosphate metabolic process"/>
    <property type="evidence" value="ECO:0007669"/>
    <property type="project" value="TreeGrafter"/>
</dbReference>
<comment type="cofactor">
    <cofactor evidence="1">
        <name>Mg(2+)</name>
        <dbReference type="ChEBI" id="CHEBI:18420"/>
    </cofactor>
</comment>
<evidence type="ECO:0000259" key="3">
    <source>
        <dbReference type="PROSITE" id="PS51462"/>
    </source>
</evidence>
<name>A0A430AYK5_9ENTE</name>
<dbReference type="Pfam" id="PF00293">
    <property type="entry name" value="NUDIX"/>
    <property type="match status" value="1"/>
</dbReference>
<dbReference type="OrthoDB" id="9806150at2"/>
<reference evidence="4 5" key="1">
    <citation type="submission" date="2017-05" db="EMBL/GenBank/DDBJ databases">
        <title>Vagococcus spp. assemblies.</title>
        <authorList>
            <person name="Gulvik C.A."/>
        </authorList>
    </citation>
    <scope>NUCLEOTIDE SEQUENCE [LARGE SCALE GENOMIC DNA]</scope>
    <source>
        <strain evidence="4 5">CCUG 51432</strain>
    </source>
</reference>
<dbReference type="InterPro" id="IPR015797">
    <property type="entry name" value="NUDIX_hydrolase-like_dom_sf"/>
</dbReference>
<feature type="domain" description="Nudix hydrolase" evidence="3">
    <location>
        <begin position="44"/>
        <end position="175"/>
    </location>
</feature>
<dbReference type="EMBL" id="NGKA01000006">
    <property type="protein sequence ID" value="RSU13124.1"/>
    <property type="molecule type" value="Genomic_DNA"/>
</dbReference>
<proteinExistence type="predicted"/>
<comment type="caution">
    <text evidence="4">The sequence shown here is derived from an EMBL/GenBank/DDBJ whole genome shotgun (WGS) entry which is preliminary data.</text>
</comment>